<keyword evidence="3" id="KW-0111">Calcium/phospholipid-binding</keyword>
<reference evidence="5" key="1">
    <citation type="submission" date="2015-06" db="UniProtKB">
        <authorList>
            <consortium name="EnsemblPlants"/>
        </authorList>
    </citation>
    <scope>IDENTIFICATION</scope>
</reference>
<dbReference type="ExpressionAtlas" id="N1R1R2">
    <property type="expression patterns" value="baseline"/>
</dbReference>
<dbReference type="PROSITE" id="PS00223">
    <property type="entry name" value="ANNEXIN_1"/>
    <property type="match status" value="1"/>
</dbReference>
<dbReference type="PANTHER" id="PTHR10502">
    <property type="entry name" value="ANNEXIN"/>
    <property type="match status" value="1"/>
</dbReference>
<dbReference type="PROSITE" id="PS51897">
    <property type="entry name" value="ANNEXIN_2"/>
    <property type="match status" value="2"/>
</dbReference>
<dbReference type="GO" id="GO:0009409">
    <property type="term" value="P:response to cold"/>
    <property type="evidence" value="ECO:0007669"/>
    <property type="project" value="TreeGrafter"/>
</dbReference>
<evidence type="ECO:0000256" key="1">
    <source>
        <dbReference type="ARBA" id="ARBA00022737"/>
    </source>
</evidence>
<keyword evidence="1 3" id="KW-0677">Repeat</keyword>
<dbReference type="Gene3D" id="1.10.220.10">
    <property type="entry name" value="Annexin"/>
    <property type="match status" value="3"/>
</dbReference>
<dbReference type="GO" id="GO:0009408">
    <property type="term" value="P:response to heat"/>
    <property type="evidence" value="ECO:0007669"/>
    <property type="project" value="TreeGrafter"/>
</dbReference>
<dbReference type="SUPFAM" id="SSF47874">
    <property type="entry name" value="Annexin"/>
    <property type="match status" value="2"/>
</dbReference>
<dbReference type="GO" id="GO:0009414">
    <property type="term" value="P:response to water deprivation"/>
    <property type="evidence" value="ECO:0007669"/>
    <property type="project" value="TreeGrafter"/>
</dbReference>
<organism evidence="5">
    <name type="scientific">Aegilops tauschii</name>
    <name type="common">Tausch's goatgrass</name>
    <name type="synonym">Aegilops squarrosa</name>
    <dbReference type="NCBI Taxonomy" id="37682"/>
    <lineage>
        <taxon>Eukaryota</taxon>
        <taxon>Viridiplantae</taxon>
        <taxon>Streptophyta</taxon>
        <taxon>Embryophyta</taxon>
        <taxon>Tracheophyta</taxon>
        <taxon>Spermatophyta</taxon>
        <taxon>Magnoliopsida</taxon>
        <taxon>Liliopsida</taxon>
        <taxon>Poales</taxon>
        <taxon>Poaceae</taxon>
        <taxon>BOP clade</taxon>
        <taxon>Pooideae</taxon>
        <taxon>Triticodae</taxon>
        <taxon>Triticeae</taxon>
        <taxon>Triticinae</taxon>
        <taxon>Aegilops</taxon>
    </lineage>
</organism>
<dbReference type="FunFam" id="1.10.220.10:FF:000001">
    <property type="entry name" value="Annexin"/>
    <property type="match status" value="1"/>
</dbReference>
<dbReference type="InterPro" id="IPR018502">
    <property type="entry name" value="Annexin_repeat"/>
</dbReference>
<feature type="compositionally biased region" description="Low complexity" evidence="4">
    <location>
        <begin position="1"/>
        <end position="14"/>
    </location>
</feature>
<dbReference type="InterPro" id="IPR018252">
    <property type="entry name" value="Annexin_repeat_CS"/>
</dbReference>
<dbReference type="GO" id="GO:0001786">
    <property type="term" value="F:phosphatidylserine binding"/>
    <property type="evidence" value="ECO:0007669"/>
    <property type="project" value="TreeGrafter"/>
</dbReference>
<comment type="domain">
    <text evidence="3">A pair of annexin repeats may form one binding site for calcium and phospholipid.</text>
</comment>
<feature type="region of interest" description="Disordered" evidence="4">
    <location>
        <begin position="1"/>
        <end position="24"/>
    </location>
</feature>
<dbReference type="PRINTS" id="PR00196">
    <property type="entry name" value="ANNEXIN"/>
</dbReference>
<sequence>MPTGTAAAEAGHGTPYVDPEDGEEGEWGARWRADKEALVRILARRTAAQRSAIRRAYAFLFREPLLNSFRQRLSRQYCPVTVDFWVRQRTHASLRRRSSCGRWTRRSGTRTWCTARCGGEGTATTSPCWWRSRARPDPTPAGSAYRSLFGCSVEEDLASCAALQQPLRKMLVSLVSSYRYGGDRVDADVAKLEASQLSEAVRRKQPHHDEVVRILSTRSKPQLRATLRRYREDHGTDIVEDIDSRCSSQFARTLKSAVWCLTSPEKHFAEMIRESVVGLGTYEDMLTRVVVSRAEIDMRQIKEEYRARFKTTVTCDVVDDTSFGYKDILLALVGGEEE</sequence>
<dbReference type="GO" id="GO:0009651">
    <property type="term" value="P:response to salt stress"/>
    <property type="evidence" value="ECO:0007669"/>
    <property type="project" value="TreeGrafter"/>
</dbReference>
<dbReference type="GO" id="GO:0005509">
    <property type="term" value="F:calcium ion binding"/>
    <property type="evidence" value="ECO:0007669"/>
    <property type="project" value="InterPro"/>
</dbReference>
<dbReference type="GO" id="GO:0005886">
    <property type="term" value="C:plasma membrane"/>
    <property type="evidence" value="ECO:0007669"/>
    <property type="project" value="TreeGrafter"/>
</dbReference>
<dbReference type="Pfam" id="PF00191">
    <property type="entry name" value="Annexin"/>
    <property type="match status" value="2"/>
</dbReference>
<dbReference type="GO" id="GO:0005544">
    <property type="term" value="F:calcium-dependent phospholipid binding"/>
    <property type="evidence" value="ECO:0007669"/>
    <property type="project" value="UniProtKB-KW"/>
</dbReference>
<dbReference type="EnsemblPlants" id="EMT20675">
    <property type="protein sequence ID" value="EMT20675"/>
    <property type="gene ID" value="F775_52319"/>
</dbReference>
<protein>
    <recommendedName>
        <fullName evidence="3">Annexin</fullName>
    </recommendedName>
</protein>
<dbReference type="InterPro" id="IPR037104">
    <property type="entry name" value="Annexin_sf"/>
</dbReference>
<evidence type="ECO:0000256" key="3">
    <source>
        <dbReference type="RuleBase" id="RU003540"/>
    </source>
</evidence>
<dbReference type="AlphaFoldDB" id="N1R1R2"/>
<name>N1R1R2_AEGTA</name>
<dbReference type="InterPro" id="IPR001464">
    <property type="entry name" value="Annexin"/>
</dbReference>
<proteinExistence type="inferred from homology"/>
<evidence type="ECO:0000256" key="2">
    <source>
        <dbReference type="ARBA" id="ARBA00023216"/>
    </source>
</evidence>
<dbReference type="PANTHER" id="PTHR10502:SF109">
    <property type="entry name" value="ANNEXIN"/>
    <property type="match status" value="1"/>
</dbReference>
<evidence type="ECO:0000313" key="5">
    <source>
        <dbReference type="EnsemblPlants" id="EMT20675"/>
    </source>
</evidence>
<dbReference type="SMART" id="SM00335">
    <property type="entry name" value="ANX"/>
    <property type="match status" value="3"/>
</dbReference>
<comment type="similarity">
    <text evidence="3">Belongs to the annexin family.</text>
</comment>
<dbReference type="FunFam" id="1.10.220.10:FF:000009">
    <property type="entry name" value="Annexin"/>
    <property type="match status" value="1"/>
</dbReference>
<keyword evidence="3" id="KW-0106">Calcium</keyword>
<accession>N1R1R2</accession>
<evidence type="ECO:0000256" key="4">
    <source>
        <dbReference type="SAM" id="MobiDB-lite"/>
    </source>
</evidence>
<keyword evidence="2 3" id="KW-0041">Annexin</keyword>
<dbReference type="GO" id="GO:0005737">
    <property type="term" value="C:cytoplasm"/>
    <property type="evidence" value="ECO:0007669"/>
    <property type="project" value="TreeGrafter"/>
</dbReference>